<protein>
    <submittedName>
        <fullName evidence="2">Alpha/beta hydrolase</fullName>
    </submittedName>
</protein>
<name>A0A2S5EJ78_9BACT</name>
<feature type="domain" description="Serine aminopeptidase S33" evidence="1">
    <location>
        <begin position="28"/>
        <end position="287"/>
    </location>
</feature>
<dbReference type="InterPro" id="IPR051044">
    <property type="entry name" value="MAG_DAG_Lipase"/>
</dbReference>
<proteinExistence type="predicted"/>
<dbReference type="SUPFAM" id="SSF53474">
    <property type="entry name" value="alpha/beta-Hydrolases"/>
    <property type="match status" value="1"/>
</dbReference>
<dbReference type="Gene3D" id="3.40.50.1820">
    <property type="entry name" value="alpha/beta hydrolase"/>
    <property type="match status" value="1"/>
</dbReference>
<keyword evidence="3" id="KW-1185">Reference proteome</keyword>
<dbReference type="InterPro" id="IPR022742">
    <property type="entry name" value="Hydrolase_4"/>
</dbReference>
<dbReference type="PANTHER" id="PTHR11614">
    <property type="entry name" value="PHOSPHOLIPASE-RELATED"/>
    <property type="match status" value="1"/>
</dbReference>
<organism evidence="2 3">
    <name type="scientific">Petrotoga halophila DSM 16923</name>
    <dbReference type="NCBI Taxonomy" id="1122953"/>
    <lineage>
        <taxon>Bacteria</taxon>
        <taxon>Thermotogati</taxon>
        <taxon>Thermotogota</taxon>
        <taxon>Thermotogae</taxon>
        <taxon>Petrotogales</taxon>
        <taxon>Petrotogaceae</taxon>
        <taxon>Petrotoga</taxon>
    </lineage>
</organism>
<dbReference type="Pfam" id="PF12146">
    <property type="entry name" value="Hydrolase_4"/>
    <property type="match status" value="1"/>
</dbReference>
<evidence type="ECO:0000259" key="1">
    <source>
        <dbReference type="Pfam" id="PF12146"/>
    </source>
</evidence>
<keyword evidence="2" id="KW-0378">Hydrolase</keyword>
<sequence>MLAKEFTFEVEGGLKIFVRKLLPEAGRHLKGIVLIVHGGAEHSGRYVRFGKVLNENGFVVYAHDQRGHGQTAANPAIIHINEGGFEGMVDDIDRLYKIAASEHPGLPIFLFAHSMGTIICRKYLQKYSGRGLKGTILCGAAHIPQIKQICDFAKTIIEQHGRDYVDVNLQGVNQSYNERFQPERTPFDWLSRDEAEVDKYIQDPLCGNPGTAGFLYEFAKGYDIFDEEKIKGIDKELPILFITGDQDPSTLYGESAKLAKELYQKAGIKEVDLIIYPGARHELLNEINRDEVTEDIIDWINKHL</sequence>
<dbReference type="AlphaFoldDB" id="A0A2S5EJ78"/>
<accession>A0A2S5EJ78</accession>
<gene>
    <name evidence="2" type="ORF">AA81_03130</name>
</gene>
<dbReference type="EMBL" id="JALY01000066">
    <property type="protein sequence ID" value="POZ93180.1"/>
    <property type="molecule type" value="Genomic_DNA"/>
</dbReference>
<dbReference type="InterPro" id="IPR029058">
    <property type="entry name" value="AB_hydrolase_fold"/>
</dbReference>
<reference evidence="2 3" key="1">
    <citation type="submission" date="2014-01" db="EMBL/GenBank/DDBJ databases">
        <title>Comparative genomics of Petrotoga.</title>
        <authorList>
            <person name="Chow K."/>
            <person name="Charchuk R."/>
            <person name="Nesbo C.L."/>
        </authorList>
    </citation>
    <scope>NUCLEOTIDE SEQUENCE [LARGE SCALE GENOMIC DNA]</scope>
    <source>
        <strain evidence="2 3">DSM 16923</strain>
    </source>
</reference>
<dbReference type="GO" id="GO:0016787">
    <property type="term" value="F:hydrolase activity"/>
    <property type="evidence" value="ECO:0007669"/>
    <property type="project" value="UniProtKB-KW"/>
</dbReference>
<dbReference type="Proteomes" id="UP000236950">
    <property type="component" value="Unassembled WGS sequence"/>
</dbReference>
<evidence type="ECO:0000313" key="2">
    <source>
        <dbReference type="EMBL" id="POZ93180.1"/>
    </source>
</evidence>
<evidence type="ECO:0000313" key="3">
    <source>
        <dbReference type="Proteomes" id="UP000236950"/>
    </source>
</evidence>
<comment type="caution">
    <text evidence="2">The sequence shown here is derived from an EMBL/GenBank/DDBJ whole genome shotgun (WGS) entry which is preliminary data.</text>
</comment>